<evidence type="ECO:0000313" key="2">
    <source>
        <dbReference type="EMBL" id="PJZ70183.1"/>
    </source>
</evidence>
<keyword evidence="4" id="KW-1185">Reference proteome</keyword>
<organism evidence="3 5">
    <name type="scientific">Leptospira perolatii</name>
    <dbReference type="NCBI Taxonomy" id="2023191"/>
    <lineage>
        <taxon>Bacteria</taxon>
        <taxon>Pseudomonadati</taxon>
        <taxon>Spirochaetota</taxon>
        <taxon>Spirochaetia</taxon>
        <taxon>Leptospirales</taxon>
        <taxon>Leptospiraceae</taxon>
        <taxon>Leptospira</taxon>
    </lineage>
</organism>
<dbReference type="EMBL" id="NPDY01000005">
    <property type="protein sequence ID" value="PJZ70183.1"/>
    <property type="molecule type" value="Genomic_DNA"/>
</dbReference>
<comment type="caution">
    <text evidence="3">The sequence shown here is derived from an EMBL/GenBank/DDBJ whole genome shotgun (WGS) entry which is preliminary data.</text>
</comment>
<keyword evidence="1" id="KW-0472">Membrane</keyword>
<dbReference type="AlphaFoldDB" id="A0A2M9ZMN0"/>
<proteinExistence type="predicted"/>
<keyword evidence="1" id="KW-1133">Transmembrane helix</keyword>
<feature type="transmembrane region" description="Helical" evidence="1">
    <location>
        <begin position="62"/>
        <end position="83"/>
    </location>
</feature>
<keyword evidence="1" id="KW-0812">Transmembrane</keyword>
<evidence type="ECO:0000256" key="1">
    <source>
        <dbReference type="SAM" id="Phobius"/>
    </source>
</evidence>
<reference evidence="4 5" key="1">
    <citation type="submission" date="2017-07" db="EMBL/GenBank/DDBJ databases">
        <title>Leptospira spp. isolated from tropical soils.</title>
        <authorList>
            <person name="Thibeaux R."/>
            <person name="Iraola G."/>
            <person name="Ferres I."/>
            <person name="Bierque E."/>
            <person name="Girault D."/>
            <person name="Soupe-Gilbert M.-E."/>
            <person name="Picardeau M."/>
            <person name="Goarant C."/>
        </authorList>
    </citation>
    <scope>NUCLEOTIDE SEQUENCE [LARGE SCALE GENOMIC DNA]</scope>
    <source>
        <strain evidence="3 5">FH1-B-B1</strain>
        <strain evidence="2 4">FH1-B-C1</strain>
    </source>
</reference>
<dbReference type="Proteomes" id="UP000231990">
    <property type="component" value="Unassembled WGS sequence"/>
</dbReference>
<sequence length="96" mass="11180">MENPARFTAYKLSFLLIGLSYLFLYLSVPWIQIFSLCVSLVCLLAGIFFPDQFDTIYRKSQSFLFGIFSLLYSILSLSFYLLIWKPISRLFPLGKD</sequence>
<evidence type="ECO:0000313" key="4">
    <source>
        <dbReference type="Proteomes" id="UP000231962"/>
    </source>
</evidence>
<dbReference type="Proteomes" id="UP000231962">
    <property type="component" value="Unassembled WGS sequence"/>
</dbReference>
<protein>
    <submittedName>
        <fullName evidence="3">Uncharacterized protein</fullName>
    </submittedName>
</protein>
<evidence type="ECO:0000313" key="5">
    <source>
        <dbReference type="Proteomes" id="UP000231990"/>
    </source>
</evidence>
<feature type="transmembrane region" description="Helical" evidence="1">
    <location>
        <begin position="30"/>
        <end position="50"/>
    </location>
</feature>
<gene>
    <name evidence="2" type="ORF">CH360_07690</name>
    <name evidence="3" type="ORF">CH373_09945</name>
</gene>
<feature type="transmembrane region" description="Helical" evidence="1">
    <location>
        <begin position="7"/>
        <end position="24"/>
    </location>
</feature>
<dbReference type="EMBL" id="NPDZ01000005">
    <property type="protein sequence ID" value="PJZ73287.1"/>
    <property type="molecule type" value="Genomic_DNA"/>
</dbReference>
<evidence type="ECO:0000313" key="3">
    <source>
        <dbReference type="EMBL" id="PJZ73287.1"/>
    </source>
</evidence>
<name>A0A2M9ZMN0_9LEPT</name>
<accession>A0A2M9ZMN0</accession>